<dbReference type="RefSeq" id="XP_028515226.1">
    <property type="nucleotide sequence ID" value="XM_028659425.1"/>
</dbReference>
<dbReference type="InterPro" id="IPR036812">
    <property type="entry name" value="NAD(P)_OxRdtase_dom_sf"/>
</dbReference>
<dbReference type="Pfam" id="PF00248">
    <property type="entry name" value="Aldo_ket_red"/>
    <property type="match status" value="1"/>
</dbReference>
<dbReference type="OrthoDB" id="416253at2759"/>
<sequence length="100" mass="11375">MLIHTPTPGKLLATYDGLLKMKEEGLVRSVGVSNFGVHHLEELRKAGKPTPAVNQIELNCFWRKEDIVEYCHKHDIAVMGYSPLFRNRKSDDPVLVEMSK</sequence>
<dbReference type="InterPro" id="IPR023210">
    <property type="entry name" value="NADP_OxRdtase_dom"/>
</dbReference>
<organism evidence="2 3">
    <name type="scientific">Exaiptasia diaphana</name>
    <name type="common">Tropical sea anemone</name>
    <name type="synonym">Aiptasia pulchella</name>
    <dbReference type="NCBI Taxonomy" id="2652724"/>
    <lineage>
        <taxon>Eukaryota</taxon>
        <taxon>Metazoa</taxon>
        <taxon>Cnidaria</taxon>
        <taxon>Anthozoa</taxon>
        <taxon>Hexacorallia</taxon>
        <taxon>Actiniaria</taxon>
        <taxon>Aiptasiidae</taxon>
        <taxon>Exaiptasia</taxon>
    </lineage>
</organism>
<keyword evidence="3" id="KW-1185">Reference proteome</keyword>
<evidence type="ECO:0000313" key="2">
    <source>
        <dbReference type="EnsemblMetazoa" id="XP_028515226.1"/>
    </source>
</evidence>
<dbReference type="OMA" id="WAINQNA"/>
<dbReference type="PANTHER" id="PTHR43827:SF13">
    <property type="entry name" value="ALDO_KETO REDUCTASE FAMILY PROTEIN"/>
    <property type="match status" value="1"/>
</dbReference>
<dbReference type="PANTHER" id="PTHR43827">
    <property type="entry name" value="2,5-DIKETO-D-GLUCONIC ACID REDUCTASE"/>
    <property type="match status" value="1"/>
</dbReference>
<dbReference type="GeneID" id="110240279"/>
<dbReference type="KEGG" id="epa:110240279"/>
<dbReference type="PROSITE" id="PS00062">
    <property type="entry name" value="ALDOKETO_REDUCTASE_2"/>
    <property type="match status" value="1"/>
</dbReference>
<evidence type="ECO:0000313" key="3">
    <source>
        <dbReference type="Proteomes" id="UP000887567"/>
    </source>
</evidence>
<feature type="domain" description="NADP-dependent oxidoreductase" evidence="1">
    <location>
        <begin position="3"/>
        <end position="84"/>
    </location>
</feature>
<dbReference type="SUPFAM" id="SSF51430">
    <property type="entry name" value="NAD(P)-linked oxidoreductase"/>
    <property type="match status" value="1"/>
</dbReference>
<dbReference type="InterPro" id="IPR018170">
    <property type="entry name" value="Aldo/ket_reductase_CS"/>
</dbReference>
<dbReference type="InterPro" id="IPR020471">
    <property type="entry name" value="AKR"/>
</dbReference>
<evidence type="ECO:0000259" key="1">
    <source>
        <dbReference type="Pfam" id="PF00248"/>
    </source>
</evidence>
<proteinExistence type="predicted"/>
<dbReference type="Gene3D" id="3.20.20.100">
    <property type="entry name" value="NADP-dependent oxidoreductase domain"/>
    <property type="match status" value="1"/>
</dbReference>
<reference evidence="2" key="1">
    <citation type="submission" date="2022-11" db="UniProtKB">
        <authorList>
            <consortium name="EnsemblMetazoa"/>
        </authorList>
    </citation>
    <scope>IDENTIFICATION</scope>
</reference>
<name>A0A913YLS8_EXADI</name>
<accession>A0A913YLS8</accession>
<dbReference type="Proteomes" id="UP000887567">
    <property type="component" value="Unplaced"/>
</dbReference>
<dbReference type="AlphaFoldDB" id="A0A913YLS8"/>
<dbReference type="EnsemblMetazoa" id="XM_028659425.1">
    <property type="protein sequence ID" value="XP_028515226.1"/>
    <property type="gene ID" value="LOC110240279"/>
</dbReference>
<protein>
    <recommendedName>
        <fullName evidence="1">NADP-dependent oxidoreductase domain-containing protein</fullName>
    </recommendedName>
</protein>
<dbReference type="GO" id="GO:0016491">
    <property type="term" value="F:oxidoreductase activity"/>
    <property type="evidence" value="ECO:0007669"/>
    <property type="project" value="InterPro"/>
</dbReference>
<dbReference type="PRINTS" id="PR00069">
    <property type="entry name" value="ALDKETRDTASE"/>
</dbReference>